<dbReference type="Proteomes" id="UP000036771">
    <property type="component" value="Unassembled WGS sequence"/>
</dbReference>
<evidence type="ECO:0000313" key="7">
    <source>
        <dbReference type="EMBL" id="GAO98196.1"/>
    </source>
</evidence>
<evidence type="ECO:0000256" key="2">
    <source>
        <dbReference type="ARBA" id="ARBA00022763"/>
    </source>
</evidence>
<protein>
    <submittedName>
        <fullName evidence="7">Crossover junction endodeoxyribonuclease RuvC</fullName>
    </submittedName>
</protein>
<keyword evidence="5" id="KW-0233">DNA recombination</keyword>
<dbReference type="InterPro" id="IPR036397">
    <property type="entry name" value="RNaseH_sf"/>
</dbReference>
<keyword evidence="8" id="KW-1185">Reference proteome</keyword>
<evidence type="ECO:0000256" key="5">
    <source>
        <dbReference type="ARBA" id="ARBA00023172"/>
    </source>
</evidence>
<dbReference type="SUPFAM" id="SSF53098">
    <property type="entry name" value="Ribonuclease H-like"/>
    <property type="match status" value="1"/>
</dbReference>
<dbReference type="InterPro" id="IPR012337">
    <property type="entry name" value="RNaseH-like_sf"/>
</dbReference>
<proteinExistence type="inferred from homology"/>
<keyword evidence="4" id="KW-0238">DNA-binding</keyword>
<comment type="caution">
    <text evidence="7">The sequence shown here is derived from an EMBL/GenBank/DDBJ whole genome shotgun (WGS) entry which is preliminary data.</text>
</comment>
<keyword evidence="6" id="KW-0234">DNA repair</keyword>
<gene>
    <name evidence="7" type="primary">ruvC_2</name>
    <name evidence="7" type="ORF">Cva_00844</name>
</gene>
<dbReference type="OrthoDB" id="2990050at2"/>
<dbReference type="AlphaFoldDB" id="A0A0K8MCF2"/>
<dbReference type="GO" id="GO:0003677">
    <property type="term" value="F:DNA binding"/>
    <property type="evidence" value="ECO:0007669"/>
    <property type="project" value="UniProtKB-KW"/>
</dbReference>
<evidence type="ECO:0000313" key="8">
    <source>
        <dbReference type="Proteomes" id="UP000036771"/>
    </source>
</evidence>
<dbReference type="GO" id="GO:0004520">
    <property type="term" value="F:DNA endonuclease activity"/>
    <property type="evidence" value="ECO:0007669"/>
    <property type="project" value="InterPro"/>
</dbReference>
<dbReference type="Gene3D" id="3.30.420.10">
    <property type="entry name" value="Ribonuclease H-like superfamily/Ribonuclease H"/>
    <property type="match status" value="1"/>
</dbReference>
<evidence type="ECO:0000256" key="6">
    <source>
        <dbReference type="ARBA" id="ARBA00023204"/>
    </source>
</evidence>
<evidence type="ECO:0000256" key="4">
    <source>
        <dbReference type="ARBA" id="ARBA00023125"/>
    </source>
</evidence>
<dbReference type="GO" id="GO:0006310">
    <property type="term" value="P:DNA recombination"/>
    <property type="evidence" value="ECO:0007669"/>
    <property type="project" value="UniProtKB-KW"/>
</dbReference>
<evidence type="ECO:0000256" key="1">
    <source>
        <dbReference type="ARBA" id="ARBA00009518"/>
    </source>
</evidence>
<comment type="similarity">
    <text evidence="1">Belongs to the RuvC family.</text>
</comment>
<dbReference type="STRING" id="1629334.Cva_00844"/>
<sequence length="149" mass="16545">MTAILALDLGTTTGWALSSNGEIRSGSVSFKDTPFDSKDSRFTKFSRWLANQKANFEIEEIVYESVMRHVGVRASHVYGAFMGVLQVFADKYEIPYEGVPVSTIKKSATGKGNASKEDMVKAMEAKGHKVKDDNEADALALLYWRIKNE</sequence>
<accession>A0A0K8MCF2</accession>
<reference evidence="7 8" key="1">
    <citation type="submission" date="2015-03" db="EMBL/GenBank/DDBJ databases">
        <title>Caedibacter varicaedens, whole genome shotgun sequence.</title>
        <authorList>
            <person name="Suzuki H."/>
            <person name="Dapper A.L."/>
            <person name="Gibson A.K."/>
            <person name="Jackson C."/>
            <person name="Lee H."/>
            <person name="Pejaver V.R."/>
            <person name="Doak T."/>
            <person name="Lynch M."/>
        </authorList>
    </citation>
    <scope>NUCLEOTIDE SEQUENCE [LARGE SCALE GENOMIC DNA]</scope>
</reference>
<organism evidence="7 8">
    <name type="scientific">Caedimonas varicaedens</name>
    <dbReference type="NCBI Taxonomy" id="1629334"/>
    <lineage>
        <taxon>Bacteria</taxon>
        <taxon>Pseudomonadati</taxon>
        <taxon>Pseudomonadota</taxon>
        <taxon>Alphaproteobacteria</taxon>
        <taxon>Holosporales</taxon>
        <taxon>Caedimonadaceae</taxon>
        <taxon>Caedimonas</taxon>
    </lineage>
</organism>
<evidence type="ECO:0000256" key="3">
    <source>
        <dbReference type="ARBA" id="ARBA00022842"/>
    </source>
</evidence>
<dbReference type="EMBL" id="BBVC01000030">
    <property type="protein sequence ID" value="GAO98196.1"/>
    <property type="molecule type" value="Genomic_DNA"/>
</dbReference>
<name>A0A0K8MCF2_9PROT</name>
<keyword evidence="3" id="KW-0460">Magnesium</keyword>
<dbReference type="GO" id="GO:0006281">
    <property type="term" value="P:DNA repair"/>
    <property type="evidence" value="ECO:0007669"/>
    <property type="project" value="UniProtKB-KW"/>
</dbReference>
<dbReference type="Pfam" id="PF02075">
    <property type="entry name" value="RuvC"/>
    <property type="match status" value="1"/>
</dbReference>
<dbReference type="InterPro" id="IPR002176">
    <property type="entry name" value="X-over_junc_endoDNase_RuvC"/>
</dbReference>
<keyword evidence="2" id="KW-0227">DNA damage</keyword>